<dbReference type="SMART" id="SM00028">
    <property type="entry name" value="TPR"/>
    <property type="match status" value="4"/>
</dbReference>
<keyword evidence="2 4" id="KW-0677">Repeat</keyword>
<dbReference type="Pfam" id="PF13176">
    <property type="entry name" value="TPR_7"/>
    <property type="match status" value="1"/>
</dbReference>
<dbReference type="Gene3D" id="1.25.40.10">
    <property type="entry name" value="Tetratricopeptide repeat domain"/>
    <property type="match status" value="2"/>
</dbReference>
<dbReference type="InterPro" id="IPR019734">
    <property type="entry name" value="TPR_rpt"/>
</dbReference>
<proteinExistence type="inferred from homology"/>
<feature type="domain" description="LapB rubredoxin metal binding" evidence="5">
    <location>
        <begin position="355"/>
        <end position="382"/>
    </location>
</feature>
<dbReference type="HAMAP" id="MF_00994">
    <property type="entry name" value="LPS_assembly_LapB"/>
    <property type="match status" value="1"/>
</dbReference>
<keyword evidence="3 4" id="KW-0802">TPR repeat</keyword>
<dbReference type="GO" id="GO:0009898">
    <property type="term" value="C:cytoplasmic side of plasma membrane"/>
    <property type="evidence" value="ECO:0007669"/>
    <property type="project" value="UniProtKB-UniRule"/>
</dbReference>
<evidence type="ECO:0000313" key="7">
    <source>
        <dbReference type="Proteomes" id="UP000243937"/>
    </source>
</evidence>
<keyword evidence="1 4" id="KW-0479">Metal-binding</keyword>
<evidence type="ECO:0000256" key="1">
    <source>
        <dbReference type="ARBA" id="ARBA00022723"/>
    </source>
</evidence>
<sequence>MLELLFLLLPVAAAYGWYMGRRGVRQDAQKKSNHFSRQYVAGLNFLLSDEPDKAVDLFIQLLQVDSETIETHLALGNLFRSRGEVDRAIRIHQNLVARPNLLWEQRHLAMLELARDFLAAGLLDRAEHILLELKSDPDYQEEALDLLLVIYQQLKDWEHAIAIAERLKKRQGLKALTLIGHFHCELAELQWRKQDAKGAINQLKKALKADSGCVRANIRLGALYMQQQLWSQALVHLLQVTEQDVGFISEVLRPLQQSYQQLDNEAEFVRQLHLWVGEDSGASAVLMLADYVAEGQGSLAAEQMVLSQLQRHPTMKGFHRLMSYQTHNAEQGRARESLNMLSNLVAEQMKLKPSHQCSQCGFSTRSLFWQCPSCKQWGSIRPVRGLDGE</sequence>
<dbReference type="Pfam" id="PF14559">
    <property type="entry name" value="TPR_19"/>
    <property type="match status" value="1"/>
</dbReference>
<dbReference type="NCBIfam" id="NF008757">
    <property type="entry name" value="PRK11788.1-5"/>
    <property type="match status" value="1"/>
</dbReference>
<keyword evidence="4" id="KW-0408">Iron</keyword>
<dbReference type="InterPro" id="IPR051012">
    <property type="entry name" value="CellSynth/LPSAsmb/PSIAsmb"/>
</dbReference>
<dbReference type="OrthoDB" id="507476at2"/>
<dbReference type="NCBIfam" id="NF008756">
    <property type="entry name" value="PRK11788.1-4"/>
    <property type="match status" value="1"/>
</dbReference>
<accession>A0A1Y0D1M2</accession>
<dbReference type="PANTHER" id="PTHR45586:SF1">
    <property type="entry name" value="LIPOPOLYSACCHARIDE ASSEMBLY PROTEIN B"/>
    <property type="match status" value="1"/>
</dbReference>
<reference evidence="6 7" key="1">
    <citation type="journal article" date="2014" name="Int. J. Syst. Evol. Microbiol.">
        <title>Oceanisphaera profunda sp. nov., a marine bacterium isolated from deep-sea sediment, and emended description of the genus Oceanisphaera.</title>
        <authorList>
            <person name="Xu Z."/>
            <person name="Zhang X.Y."/>
            <person name="Su H.N."/>
            <person name="Yu Z.C."/>
            <person name="Liu C."/>
            <person name="Li H."/>
            <person name="Chen X.L."/>
            <person name="Song X.Y."/>
            <person name="Xie B.B."/>
            <person name="Qin Q.L."/>
            <person name="Zhou B.C."/>
            <person name="Shi M."/>
            <person name="Huang Y."/>
            <person name="Zhang Y.Z."/>
        </authorList>
    </citation>
    <scope>NUCLEOTIDE SEQUENCE [LARGE SCALE GENOMIC DNA]</scope>
    <source>
        <strain evidence="6 7">SM1222</strain>
    </source>
</reference>
<feature type="binding site" evidence="4">
    <location>
        <position position="374"/>
    </location>
    <ligand>
        <name>Fe cation</name>
        <dbReference type="ChEBI" id="CHEBI:24875"/>
    </ligand>
</feature>
<feature type="binding site" evidence="4">
    <location>
        <position position="360"/>
    </location>
    <ligand>
        <name>Fe cation</name>
        <dbReference type="ChEBI" id="CHEBI:24875"/>
    </ligand>
</feature>
<evidence type="ECO:0000256" key="3">
    <source>
        <dbReference type="ARBA" id="ARBA00022803"/>
    </source>
</evidence>
<organism evidence="6 7">
    <name type="scientific">Oceanisphaera profunda</name>
    <dbReference type="NCBI Taxonomy" id="1416627"/>
    <lineage>
        <taxon>Bacteria</taxon>
        <taxon>Pseudomonadati</taxon>
        <taxon>Pseudomonadota</taxon>
        <taxon>Gammaproteobacteria</taxon>
        <taxon>Aeromonadales</taxon>
        <taxon>Aeromonadaceae</taxon>
        <taxon>Oceanisphaera</taxon>
    </lineage>
</organism>
<evidence type="ECO:0000259" key="5">
    <source>
        <dbReference type="Pfam" id="PF18073"/>
    </source>
</evidence>
<dbReference type="NCBIfam" id="NF008753">
    <property type="entry name" value="PRK11788.1-1"/>
    <property type="match status" value="1"/>
</dbReference>
<evidence type="ECO:0000256" key="4">
    <source>
        <dbReference type="HAMAP-Rule" id="MF_00994"/>
    </source>
</evidence>
<keyword evidence="7" id="KW-1185">Reference proteome</keyword>
<feature type="binding site" evidence="4">
    <location>
        <position position="357"/>
    </location>
    <ligand>
        <name>Fe cation</name>
        <dbReference type="ChEBI" id="CHEBI:24875"/>
    </ligand>
</feature>
<dbReference type="GO" id="GO:0005506">
    <property type="term" value="F:iron ion binding"/>
    <property type="evidence" value="ECO:0007669"/>
    <property type="project" value="UniProtKB-UniRule"/>
</dbReference>
<protein>
    <recommendedName>
        <fullName evidence="4">Lipopolysaccharide assembly protein B</fullName>
    </recommendedName>
</protein>
<dbReference type="GO" id="GO:0046890">
    <property type="term" value="P:regulation of lipid biosynthetic process"/>
    <property type="evidence" value="ECO:0007669"/>
    <property type="project" value="UniProtKB-UniRule"/>
</dbReference>
<feature type="binding site" evidence="4">
    <location>
        <position position="371"/>
    </location>
    <ligand>
        <name>Fe cation</name>
        <dbReference type="ChEBI" id="CHEBI:24875"/>
    </ligand>
</feature>
<dbReference type="GO" id="GO:0008653">
    <property type="term" value="P:lipopolysaccharide metabolic process"/>
    <property type="evidence" value="ECO:0007669"/>
    <property type="project" value="InterPro"/>
</dbReference>
<evidence type="ECO:0000313" key="6">
    <source>
        <dbReference type="EMBL" id="ART81429.1"/>
    </source>
</evidence>
<keyword evidence="4" id="KW-0997">Cell inner membrane</keyword>
<comment type="subcellular location">
    <subcellularLocation>
        <location evidence="4">Cell inner membrane</location>
        <topology evidence="4">Single-pass membrane protein</topology>
        <orientation evidence="4">Cytoplasmic side</orientation>
    </subcellularLocation>
</comment>
<dbReference type="KEGG" id="opf:CBP31_01265"/>
<dbReference type="SUPFAM" id="SSF48452">
    <property type="entry name" value="TPR-like"/>
    <property type="match status" value="1"/>
</dbReference>
<comment type="function">
    <text evidence="4">Modulates cellular lipopolysaccharide (LPS) levels by regulating LpxC, which is involved in lipid A biosynthesis. May act by modulating the proteolytic activity of FtsH towards LpxC. May also coordinate assembly of proteins involved in LPS synthesis at the plasma membrane.</text>
</comment>
<dbReference type="InterPro" id="IPR041166">
    <property type="entry name" value="Rubredoxin_2"/>
</dbReference>
<keyword evidence="4" id="KW-0472">Membrane</keyword>
<feature type="topological domain" description="Cytoplasmic" evidence="4">
    <location>
        <begin position="21"/>
        <end position="389"/>
    </location>
</feature>
<dbReference type="AlphaFoldDB" id="A0A1Y0D1M2"/>
<dbReference type="EMBL" id="CP021377">
    <property type="protein sequence ID" value="ART81429.1"/>
    <property type="molecule type" value="Genomic_DNA"/>
</dbReference>
<dbReference type="RefSeq" id="WP_087034513.1">
    <property type="nucleotide sequence ID" value="NZ_CP021377.1"/>
</dbReference>
<comment type="similarity">
    <text evidence="4">Belongs to the LapB family.</text>
</comment>
<dbReference type="Pfam" id="PF18073">
    <property type="entry name" value="Zn_ribbon_LapB"/>
    <property type="match status" value="1"/>
</dbReference>
<gene>
    <name evidence="4" type="primary">lapB</name>
    <name evidence="6" type="ORF">CBP31_01265</name>
</gene>
<dbReference type="PANTHER" id="PTHR45586">
    <property type="entry name" value="TPR REPEAT-CONTAINING PROTEIN PA4667"/>
    <property type="match status" value="1"/>
</dbReference>
<keyword evidence="4" id="KW-0812">Transmembrane</keyword>
<dbReference type="Proteomes" id="UP000243937">
    <property type="component" value="Chromosome"/>
</dbReference>
<keyword evidence="4" id="KW-1003">Cell membrane</keyword>
<keyword evidence="4" id="KW-1133">Transmembrane helix</keyword>
<evidence type="ECO:0000256" key="2">
    <source>
        <dbReference type="ARBA" id="ARBA00022737"/>
    </source>
</evidence>
<name>A0A1Y0D1M2_9GAMM</name>
<dbReference type="InterPro" id="IPR030865">
    <property type="entry name" value="LapB"/>
</dbReference>
<dbReference type="InterPro" id="IPR011990">
    <property type="entry name" value="TPR-like_helical_dom_sf"/>
</dbReference>